<dbReference type="Proteomes" id="UP000215453">
    <property type="component" value="Chromosome 17"/>
</dbReference>
<dbReference type="EMBL" id="LT882692">
    <property type="protein sequence ID" value="SMY30302.1"/>
    <property type="molecule type" value="Genomic_DNA"/>
</dbReference>
<name>A0A1Y6M132_ZYMTR</name>
<accession>A0A1Y6M132</accession>
<dbReference type="AlphaFoldDB" id="A0A1Y6M132"/>
<gene>
    <name evidence="1" type="ORF">ZT1A5_G11753</name>
</gene>
<protein>
    <submittedName>
        <fullName evidence="1">Uncharacterized protein</fullName>
    </submittedName>
</protein>
<reference evidence="1 2" key="1">
    <citation type="submission" date="2016-10" db="EMBL/GenBank/DDBJ databases">
        <authorList>
            <person name="Varghese N."/>
        </authorList>
    </citation>
    <scope>NUCLEOTIDE SEQUENCE [LARGE SCALE GENOMIC DNA]</scope>
</reference>
<evidence type="ECO:0000313" key="1">
    <source>
        <dbReference type="EMBL" id="SMY30302.1"/>
    </source>
</evidence>
<proteinExistence type="predicted"/>
<sequence>MENDEDIEVVEFTPVITTFPHYAVVIAATYMYIHRPVPDDIVAFSPIWSYAITTLASGTADGDNDLGAALATVADVLPSTADVISTISQPNSSKKGGRVTKTAEEIRYHNKLSKLICEALDAKAALAEALLADVALITYLASFALDRSGGAENQFDGDVQEEIVSFEASLAAQRGLTQTRTTETTITQLEAQLRRLKGSQPEPLNVHLRVVQKHMRHLAGFIAARRTEYGMEKSKFAWR</sequence>
<evidence type="ECO:0000313" key="2">
    <source>
        <dbReference type="Proteomes" id="UP000215453"/>
    </source>
</evidence>
<organism evidence="1 2">
    <name type="scientific">Zymoseptoria tritici ST99CH_1A5</name>
    <dbReference type="NCBI Taxonomy" id="1276529"/>
    <lineage>
        <taxon>Eukaryota</taxon>
        <taxon>Fungi</taxon>
        <taxon>Dikarya</taxon>
        <taxon>Ascomycota</taxon>
        <taxon>Pezizomycotina</taxon>
        <taxon>Dothideomycetes</taxon>
        <taxon>Dothideomycetidae</taxon>
        <taxon>Mycosphaerellales</taxon>
        <taxon>Mycosphaerellaceae</taxon>
        <taxon>Zymoseptoria</taxon>
    </lineage>
</organism>